<sequence>MASDSLVPEAAAIVLQSTAFDAPLAAELFLIGRVLFGGVLAFNGLNHFLDADGMTQYADSKGVPRPRGAVLFTGGMLLFGGLGTVLGVAPILSVGALATFLLVATPIMHDFWKVPQGQQERELVHFMKNTTLLGATLLLLALGSVAWPYAL</sequence>
<comment type="subcellular location">
    <subcellularLocation>
        <location evidence="1">Membrane</location>
        <topology evidence="1">Multi-pass membrane protein</topology>
    </subcellularLocation>
</comment>
<dbReference type="GO" id="GO:0016020">
    <property type="term" value="C:membrane"/>
    <property type="evidence" value="ECO:0007669"/>
    <property type="project" value="UniProtKB-SubCell"/>
</dbReference>
<evidence type="ECO:0000313" key="7">
    <source>
        <dbReference type="Proteomes" id="UP001596312"/>
    </source>
</evidence>
<protein>
    <submittedName>
        <fullName evidence="6">DoxX family protein</fullName>
    </submittedName>
</protein>
<evidence type="ECO:0000256" key="3">
    <source>
        <dbReference type="ARBA" id="ARBA00022989"/>
    </source>
</evidence>
<dbReference type="RefSeq" id="WP_340604940.1">
    <property type="nucleotide sequence ID" value="NZ_JBBMXV010000004.1"/>
</dbReference>
<keyword evidence="3 5" id="KW-1133">Transmembrane helix</keyword>
<keyword evidence="2 5" id="KW-0812">Transmembrane</keyword>
<feature type="transmembrane region" description="Helical" evidence="5">
    <location>
        <begin position="69"/>
        <end position="88"/>
    </location>
</feature>
<gene>
    <name evidence="6" type="ORF">ACFQGH_14380</name>
</gene>
<evidence type="ECO:0000256" key="5">
    <source>
        <dbReference type="SAM" id="Phobius"/>
    </source>
</evidence>
<evidence type="ECO:0000256" key="2">
    <source>
        <dbReference type="ARBA" id="ARBA00022692"/>
    </source>
</evidence>
<dbReference type="Pfam" id="PF07681">
    <property type="entry name" value="DoxX"/>
    <property type="match status" value="1"/>
</dbReference>
<keyword evidence="7" id="KW-1185">Reference proteome</keyword>
<evidence type="ECO:0000313" key="6">
    <source>
        <dbReference type="EMBL" id="MFC6906379.1"/>
    </source>
</evidence>
<reference evidence="6 7" key="1">
    <citation type="journal article" date="2019" name="Int. J. Syst. Evol. Microbiol.">
        <title>The Global Catalogue of Microorganisms (GCM) 10K type strain sequencing project: providing services to taxonomists for standard genome sequencing and annotation.</title>
        <authorList>
            <consortium name="The Broad Institute Genomics Platform"/>
            <consortium name="The Broad Institute Genome Sequencing Center for Infectious Disease"/>
            <person name="Wu L."/>
            <person name="Ma J."/>
        </authorList>
    </citation>
    <scope>NUCLEOTIDE SEQUENCE [LARGE SCALE GENOMIC DNA]</scope>
    <source>
        <strain evidence="6 7">CGMCC 1.3240</strain>
    </source>
</reference>
<accession>A0ABD5V5M1</accession>
<keyword evidence="4 5" id="KW-0472">Membrane</keyword>
<comment type="caution">
    <text evidence="6">The sequence shown here is derived from an EMBL/GenBank/DDBJ whole genome shotgun (WGS) entry which is preliminary data.</text>
</comment>
<organism evidence="6 7">
    <name type="scientific">Halalkalicoccus tibetensis</name>
    <dbReference type="NCBI Taxonomy" id="175632"/>
    <lineage>
        <taxon>Archaea</taxon>
        <taxon>Methanobacteriati</taxon>
        <taxon>Methanobacteriota</taxon>
        <taxon>Stenosarchaea group</taxon>
        <taxon>Halobacteria</taxon>
        <taxon>Halobacteriales</taxon>
        <taxon>Halococcaceae</taxon>
        <taxon>Halalkalicoccus</taxon>
    </lineage>
</organism>
<feature type="transmembrane region" description="Helical" evidence="5">
    <location>
        <begin position="28"/>
        <end position="49"/>
    </location>
</feature>
<dbReference type="Proteomes" id="UP001596312">
    <property type="component" value="Unassembled WGS sequence"/>
</dbReference>
<dbReference type="AlphaFoldDB" id="A0ABD5V5M1"/>
<evidence type="ECO:0000256" key="1">
    <source>
        <dbReference type="ARBA" id="ARBA00004141"/>
    </source>
</evidence>
<dbReference type="InterPro" id="IPR032808">
    <property type="entry name" value="DoxX"/>
</dbReference>
<name>A0ABD5V5M1_9EURY</name>
<evidence type="ECO:0000256" key="4">
    <source>
        <dbReference type="ARBA" id="ARBA00023136"/>
    </source>
</evidence>
<proteinExistence type="predicted"/>
<dbReference type="EMBL" id="JBHSXQ010000004">
    <property type="protein sequence ID" value="MFC6906379.1"/>
    <property type="molecule type" value="Genomic_DNA"/>
</dbReference>
<feature type="transmembrane region" description="Helical" evidence="5">
    <location>
        <begin position="132"/>
        <end position="150"/>
    </location>
</feature>